<reference evidence="5" key="1">
    <citation type="submission" date="2021-09" db="EMBL/GenBank/DDBJ databases">
        <authorList>
            <consortium name="AG Swart"/>
            <person name="Singh M."/>
            <person name="Singh A."/>
            <person name="Seah K."/>
            <person name="Emmerich C."/>
        </authorList>
    </citation>
    <scope>NUCLEOTIDE SEQUENCE</scope>
    <source>
        <strain evidence="5">ATCC30299</strain>
    </source>
</reference>
<dbReference type="Proteomes" id="UP001162131">
    <property type="component" value="Unassembled WGS sequence"/>
</dbReference>
<comment type="subcellular location">
    <subcellularLocation>
        <location evidence="1">Nucleus</location>
    </subcellularLocation>
</comment>
<dbReference type="Gene3D" id="2.130.10.10">
    <property type="entry name" value="YVTN repeat-like/Quinoprotein amine dehydrogenase"/>
    <property type="match status" value="1"/>
</dbReference>
<organism evidence="5 6">
    <name type="scientific">Blepharisma stoltei</name>
    <dbReference type="NCBI Taxonomy" id="1481888"/>
    <lineage>
        <taxon>Eukaryota</taxon>
        <taxon>Sar</taxon>
        <taxon>Alveolata</taxon>
        <taxon>Ciliophora</taxon>
        <taxon>Postciliodesmatophora</taxon>
        <taxon>Heterotrichea</taxon>
        <taxon>Heterotrichida</taxon>
        <taxon>Blepharismidae</taxon>
        <taxon>Blepharisma</taxon>
    </lineage>
</organism>
<evidence type="ECO:0000256" key="3">
    <source>
        <dbReference type="ARBA" id="ARBA00022737"/>
    </source>
</evidence>
<evidence type="ECO:0000256" key="4">
    <source>
        <dbReference type="ARBA" id="ARBA00023242"/>
    </source>
</evidence>
<gene>
    <name evidence="5" type="ORF">BSTOLATCC_MIC36588</name>
</gene>
<accession>A0AAU9JVA6</accession>
<evidence type="ECO:0000256" key="2">
    <source>
        <dbReference type="ARBA" id="ARBA00022574"/>
    </source>
</evidence>
<dbReference type="GO" id="GO:0048188">
    <property type="term" value="C:Set1C/COMPASS complex"/>
    <property type="evidence" value="ECO:0007669"/>
    <property type="project" value="InterPro"/>
</dbReference>
<protein>
    <submittedName>
        <fullName evidence="5">Uncharacterized protein</fullName>
    </submittedName>
</protein>
<dbReference type="InterPro" id="IPR015943">
    <property type="entry name" value="WD40/YVTN_repeat-like_dom_sf"/>
</dbReference>
<keyword evidence="3" id="KW-0677">Repeat</keyword>
<evidence type="ECO:0000313" key="5">
    <source>
        <dbReference type="EMBL" id="CAG9324809.1"/>
    </source>
</evidence>
<comment type="caution">
    <text evidence="5">The sequence shown here is derived from an EMBL/GenBank/DDBJ whole genome shotgun (WGS) entry which is preliminary data.</text>
</comment>
<dbReference type="PANTHER" id="PTHR44040">
    <property type="entry name" value="RETINOBLASTOMA-BINDING PROTEIN 5"/>
    <property type="match status" value="1"/>
</dbReference>
<dbReference type="EMBL" id="CAJZBQ010000036">
    <property type="protein sequence ID" value="CAG9324809.1"/>
    <property type="molecule type" value="Genomic_DNA"/>
</dbReference>
<keyword evidence="4" id="KW-0539">Nucleus</keyword>
<proteinExistence type="predicted"/>
<keyword evidence="6" id="KW-1185">Reference proteome</keyword>
<dbReference type="AlphaFoldDB" id="A0AAU9JVA6"/>
<evidence type="ECO:0000313" key="6">
    <source>
        <dbReference type="Proteomes" id="UP001162131"/>
    </source>
</evidence>
<keyword evidence="2" id="KW-0853">WD repeat</keyword>
<dbReference type="InterPro" id="IPR036322">
    <property type="entry name" value="WD40_repeat_dom_sf"/>
</dbReference>
<name>A0AAU9JVA6_9CILI</name>
<dbReference type="SUPFAM" id="SSF50978">
    <property type="entry name" value="WD40 repeat-like"/>
    <property type="match status" value="1"/>
</dbReference>
<dbReference type="InterPro" id="IPR037850">
    <property type="entry name" value="RBBP5/Swd1"/>
</dbReference>
<evidence type="ECO:0000256" key="1">
    <source>
        <dbReference type="ARBA" id="ARBA00004123"/>
    </source>
</evidence>
<sequence>MERLNIRLTKGEHVKPYECHEIIGKVESCVVAEFSPCGEFLAVGCNNNAEVLIFSFMTHSIILRVKPEKAWGKVLSLKWGYDFIYVLTDANLLFRFQLQCIEETPVQFSFKVGGMDVVDSKVLVYGKSDIVVYSWNDGTQLSLKQDEIASEWFGCFNQEKIIIFGSPNNVFYVLTLDGHLIYTQEVASIFQSAVRDFRSNRCNMILINSKDRALRVFEVKYPYKFELVKEIGDYIERKRWSACCFFKIQNMDTCFVLGTLQETGSHTIKMFDTVDSDTRVSMAKNMHSPLGAAAYLCTSINTHVHPLICVVTQPGAVLLWSSGTFIKTEKWSTSLGIPNFVELQHGNEYYEEPEDQFDKYRSSQAQLNLASQLNIQPFRLDF</sequence>
<dbReference type="PANTHER" id="PTHR44040:SF1">
    <property type="entry name" value="RETINOBLASTOMA-BINDING PROTEIN 5"/>
    <property type="match status" value="1"/>
</dbReference>